<evidence type="ECO:0000313" key="2">
    <source>
        <dbReference type="EMBL" id="UTX44297.1"/>
    </source>
</evidence>
<dbReference type="PANTHER" id="PTHR11787">
    <property type="entry name" value="RAB GDP-DISSOCIATION INHIBITOR"/>
    <property type="match status" value="1"/>
</dbReference>
<dbReference type="GO" id="GO:0005634">
    <property type="term" value="C:nucleus"/>
    <property type="evidence" value="ECO:0007669"/>
    <property type="project" value="TreeGrafter"/>
</dbReference>
<dbReference type="EMBL" id="CP075157">
    <property type="protein sequence ID" value="UTX44297.1"/>
    <property type="molecule type" value="Genomic_DNA"/>
</dbReference>
<dbReference type="Pfam" id="PF00996">
    <property type="entry name" value="GDI"/>
    <property type="match status" value="1"/>
</dbReference>
<protein>
    <submittedName>
        <fullName evidence="2 3">RAB protein geranylgeranyltransferase subunit A</fullName>
    </submittedName>
</protein>
<dbReference type="GO" id="GO:0016192">
    <property type="term" value="P:vesicle-mediated transport"/>
    <property type="evidence" value="ECO:0007669"/>
    <property type="project" value="TreeGrafter"/>
</dbReference>
<dbReference type="GO" id="GO:0007264">
    <property type="term" value="P:small GTPase-mediated signal transduction"/>
    <property type="evidence" value="ECO:0007669"/>
    <property type="project" value="InterPro"/>
</dbReference>
<evidence type="ECO:0000313" key="4">
    <source>
        <dbReference type="Proteomes" id="UP001059546"/>
    </source>
</evidence>
<dbReference type="InterPro" id="IPR036188">
    <property type="entry name" value="FAD/NAD-bd_sf"/>
</dbReference>
<reference evidence="2" key="1">
    <citation type="submission" date="2021-05" db="EMBL/GenBank/DDBJ databases">
        <title>Encephalitozoon hellem ATCC 50604 Complete Genome.</title>
        <authorList>
            <person name="Mascarenhas dos Santos A.C."/>
            <person name="Julian A.T."/>
            <person name="Pombert J.-F."/>
        </authorList>
    </citation>
    <scope>NUCLEOTIDE SEQUENCE</scope>
    <source>
        <strain evidence="2">ATCC 50604</strain>
    </source>
</reference>
<dbReference type="AlphaFoldDB" id="A0A9Q9CBQ3"/>
<evidence type="ECO:0000313" key="3">
    <source>
        <dbReference type="EMBL" id="WEL39796.1"/>
    </source>
</evidence>
<dbReference type="GO" id="GO:0005829">
    <property type="term" value="C:cytosol"/>
    <property type="evidence" value="ECO:0007669"/>
    <property type="project" value="TreeGrafter"/>
</dbReference>
<organism evidence="2 4">
    <name type="scientific">Encephalitozoon hellem</name>
    <name type="common">Microsporidian parasite</name>
    <dbReference type="NCBI Taxonomy" id="27973"/>
    <lineage>
        <taxon>Eukaryota</taxon>
        <taxon>Fungi</taxon>
        <taxon>Fungi incertae sedis</taxon>
        <taxon>Microsporidia</taxon>
        <taxon>Unikaryonidae</taxon>
        <taxon>Encephalitozoon</taxon>
    </lineage>
</organism>
<dbReference type="InterPro" id="IPR018203">
    <property type="entry name" value="GDP_dissociation_inhibitor"/>
</dbReference>
<proteinExistence type="inferred from homology"/>
<dbReference type="PANTHER" id="PTHR11787:SF4">
    <property type="entry name" value="CHM, RAB ESCORT PROTEIN 1"/>
    <property type="match status" value="1"/>
</dbReference>
<reference evidence="3 5" key="2">
    <citation type="submission" date="2023-02" db="EMBL/GenBank/DDBJ databases">
        <title>Encephalitozoon hellem ATCC 50451 complete genome.</title>
        <authorList>
            <person name="Mascarenhas dos Santos A.C."/>
            <person name="Julian A.T."/>
            <person name="Pombert J.-F."/>
        </authorList>
    </citation>
    <scope>NUCLEOTIDE SEQUENCE [LARGE SCALE GENOMIC DNA]</scope>
    <source>
        <strain evidence="3 5">ATCC 50451</strain>
    </source>
</reference>
<dbReference type="PRINTS" id="PR00891">
    <property type="entry name" value="RABGDIREP"/>
</dbReference>
<dbReference type="Gene3D" id="3.50.50.60">
    <property type="entry name" value="FAD/NAD(P)-binding domain"/>
    <property type="match status" value="1"/>
</dbReference>
<dbReference type="SUPFAM" id="SSF51905">
    <property type="entry name" value="FAD/NAD(P)-binding domain"/>
    <property type="match status" value="1"/>
</dbReference>
<comment type="similarity">
    <text evidence="1">Belongs to the Rab GDI family.</text>
</comment>
<evidence type="ECO:0000256" key="1">
    <source>
        <dbReference type="ARBA" id="ARBA00005593"/>
    </source>
</evidence>
<dbReference type="OrthoDB" id="2195620at2759"/>
<dbReference type="EMBL" id="CP119072">
    <property type="protein sequence ID" value="WEL39796.1"/>
    <property type="molecule type" value="Genomic_DNA"/>
</dbReference>
<dbReference type="Proteomes" id="UP001059546">
    <property type="component" value="Chromosome XI"/>
</dbReference>
<gene>
    <name evidence="2" type="ORF">GPU96_11g20940</name>
    <name evidence="3" type="ORF">PFJ87_11g00310</name>
</gene>
<accession>A0A9Q9CBQ3</accession>
<dbReference type="Proteomes" id="UP001217963">
    <property type="component" value="Chromosome XI"/>
</dbReference>
<dbReference type="GO" id="GO:0005092">
    <property type="term" value="F:GDP-dissociation inhibitor activity"/>
    <property type="evidence" value="ECO:0007669"/>
    <property type="project" value="InterPro"/>
</dbReference>
<name>A0A9Q9CBQ3_ENCHE</name>
<evidence type="ECO:0000313" key="5">
    <source>
        <dbReference type="Proteomes" id="UP001217963"/>
    </source>
</evidence>
<dbReference type="GO" id="GO:0005968">
    <property type="term" value="C:Rab-protein geranylgeranyltransferase complex"/>
    <property type="evidence" value="ECO:0007669"/>
    <property type="project" value="TreeGrafter"/>
</dbReference>
<keyword evidence="5" id="KW-1185">Reference proteome</keyword>
<sequence>MEKFELFDLGFEGTTIRDCLRFRKENISNAIVFDDNGIYGSTYCGYSSLRNSKYVKDCILNKGSGESKLLLEAFPAIFRPTDKHIVELEKTGMMEFLRLIKVQKHFYIDSSGKVYKIPYTKTEVADSDFLSLKEKNLIGSLFKGSLSLEEVYRKLSRKTREVLVNGIAGENRDCSERIYRYARNFGNVPFLYPEYGLKEISEMFSRCNSMCGAGYVLDNTLVVTVRDEGSSDAFSLKQKDSEIVPSEYMYKIDTAYGTVFTKSIIKAEHKEQVSYIRAVNTRRPILGKTFFAFVQRKSVMKVIGLNSDTECCPEGTYLTYIIKSDSPVTEEDMKPLGIEEKDVVEDISYQTKFSFEFDSLDM</sequence>